<dbReference type="InterPro" id="IPR018649">
    <property type="entry name" value="SHOCT"/>
</dbReference>
<sequence length="91" mass="9936">MMWGDGMGGGMGWMWLFWLLLILGTVVLVVVLVKALTGGSGGGTRQGGSAPPPTGAGPRRSREILEERYARGEISTEEYRERLRTLEEGDR</sequence>
<dbReference type="Pfam" id="PF09851">
    <property type="entry name" value="SHOCT"/>
    <property type="match status" value="1"/>
</dbReference>
<dbReference type="RefSeq" id="WP_058875152.1">
    <property type="nucleotide sequence ID" value="NZ_LQBK01000039.1"/>
</dbReference>
<feature type="region of interest" description="Disordered" evidence="1">
    <location>
        <begin position="37"/>
        <end position="62"/>
    </location>
</feature>
<feature type="transmembrane region" description="Helical" evidence="2">
    <location>
        <begin position="12"/>
        <end position="36"/>
    </location>
</feature>
<dbReference type="eggNOG" id="COG3462">
    <property type="taxonomic scope" value="Bacteria"/>
</dbReference>
<evidence type="ECO:0000313" key="4">
    <source>
        <dbReference type="EMBL" id="KUG52607.1"/>
    </source>
</evidence>
<evidence type="ECO:0000256" key="2">
    <source>
        <dbReference type="SAM" id="Phobius"/>
    </source>
</evidence>
<protein>
    <recommendedName>
        <fullName evidence="3">SHOCT domain-containing protein</fullName>
    </recommendedName>
</protein>
<comment type="caution">
    <text evidence="4">The sequence shown here is derived from an EMBL/GenBank/DDBJ whole genome shotgun (WGS) entry which is preliminary data.</text>
</comment>
<keyword evidence="2" id="KW-1133">Transmembrane helix</keyword>
<dbReference type="AlphaFoldDB" id="A0A0W8I4A4"/>
<accession>A0A0W8I4A4</accession>
<evidence type="ECO:0000313" key="5">
    <source>
        <dbReference type="Proteomes" id="UP000053512"/>
    </source>
</evidence>
<proteinExistence type="predicted"/>
<name>A0A0W8I4A4_KOCRO</name>
<evidence type="ECO:0000256" key="1">
    <source>
        <dbReference type="SAM" id="MobiDB-lite"/>
    </source>
</evidence>
<dbReference type="EMBL" id="LQBK01000039">
    <property type="protein sequence ID" value="KUG52607.1"/>
    <property type="molecule type" value="Genomic_DNA"/>
</dbReference>
<dbReference type="STRING" id="136273.GY22_03865"/>
<organism evidence="4 5">
    <name type="scientific">Kocuria rosea subsp. polaris</name>
    <dbReference type="NCBI Taxonomy" id="136273"/>
    <lineage>
        <taxon>Bacteria</taxon>
        <taxon>Bacillati</taxon>
        <taxon>Actinomycetota</taxon>
        <taxon>Actinomycetes</taxon>
        <taxon>Micrococcales</taxon>
        <taxon>Micrococcaceae</taxon>
        <taxon>Kocuria</taxon>
    </lineage>
</organism>
<dbReference type="Proteomes" id="UP000053512">
    <property type="component" value="Unassembled WGS sequence"/>
</dbReference>
<keyword evidence="2" id="KW-0812">Transmembrane</keyword>
<feature type="domain" description="SHOCT" evidence="3">
    <location>
        <begin position="63"/>
        <end position="86"/>
    </location>
</feature>
<evidence type="ECO:0000259" key="3">
    <source>
        <dbReference type="Pfam" id="PF09851"/>
    </source>
</evidence>
<reference evidence="5" key="1">
    <citation type="submission" date="2015-12" db="EMBL/GenBank/DDBJ databases">
        <authorList>
            <person name="Nair G.R."/>
            <person name="Kaur G."/>
            <person name="Mayilraj S."/>
        </authorList>
    </citation>
    <scope>NUCLEOTIDE SEQUENCE [LARGE SCALE GENOMIC DNA]</scope>
    <source>
        <strain evidence="5">CD08_4</strain>
    </source>
</reference>
<keyword evidence="2" id="KW-0472">Membrane</keyword>
<gene>
    <name evidence="4" type="ORF">AVL61_13690</name>
</gene>